<evidence type="ECO:0000313" key="5">
    <source>
        <dbReference type="Proteomes" id="UP000825935"/>
    </source>
</evidence>
<comment type="caution">
    <text evidence="1">Lacks conserved residue(s) required for the propagation of feature annotation.</text>
</comment>
<dbReference type="OrthoDB" id="5322100at2759"/>
<dbReference type="Pfam" id="PF01477">
    <property type="entry name" value="PLAT"/>
    <property type="match status" value="1"/>
</dbReference>
<dbReference type="PANTHER" id="PTHR31718:SF0">
    <property type="entry name" value="PLAT DOMAIN-CONTAINING PROTEIN 2"/>
    <property type="match status" value="1"/>
</dbReference>
<proteinExistence type="predicted"/>
<keyword evidence="5" id="KW-1185">Reference proteome</keyword>
<comment type="caution">
    <text evidence="4">The sequence shown here is derived from an EMBL/GenBank/DDBJ whole genome shotgun (WGS) entry which is preliminary data.</text>
</comment>
<gene>
    <name evidence="4" type="ORF">KP509_07G064500</name>
</gene>
<keyword evidence="2" id="KW-0732">Signal</keyword>
<accession>A0A8T2UAP5</accession>
<dbReference type="EMBL" id="CM035412">
    <property type="protein sequence ID" value="KAH7433341.1"/>
    <property type="molecule type" value="Genomic_DNA"/>
</dbReference>
<dbReference type="PROSITE" id="PS50095">
    <property type="entry name" value="PLAT"/>
    <property type="match status" value="1"/>
</dbReference>
<dbReference type="Proteomes" id="UP000825935">
    <property type="component" value="Chromosome 7"/>
</dbReference>
<reference evidence="4" key="1">
    <citation type="submission" date="2021-08" db="EMBL/GenBank/DDBJ databases">
        <title>WGS assembly of Ceratopteris richardii.</title>
        <authorList>
            <person name="Marchant D.B."/>
            <person name="Chen G."/>
            <person name="Jenkins J."/>
            <person name="Shu S."/>
            <person name="Leebens-Mack J."/>
            <person name="Grimwood J."/>
            <person name="Schmutz J."/>
            <person name="Soltis P."/>
            <person name="Soltis D."/>
            <person name="Chen Z.-H."/>
        </authorList>
    </citation>
    <scope>NUCLEOTIDE SEQUENCE</scope>
    <source>
        <strain evidence="4">Whitten #5841</strain>
        <tissue evidence="4">Leaf</tissue>
    </source>
</reference>
<evidence type="ECO:0000259" key="3">
    <source>
        <dbReference type="PROSITE" id="PS50095"/>
    </source>
</evidence>
<sequence length="180" mass="19257">MAMGASVKIVLLLSLLSFFTCNTHATDCVYTFFIKTGTRISAGTNAVINVTLLDSSGDSVTISDIESWGGLMGDDYNYFERGNIDIFSGTATCTSTGTICALNLTSDGSGSHPGWYVNYVDATITGAGLGCTNVDFDISQWVADDAYPYELYAFRDYCSDEAAKNACGGRRKTNATLETQ</sequence>
<protein>
    <recommendedName>
        <fullName evidence="3">PLAT domain-containing protein</fullName>
    </recommendedName>
</protein>
<feature type="signal peptide" evidence="2">
    <location>
        <begin position="1"/>
        <end position="25"/>
    </location>
</feature>
<organism evidence="4 5">
    <name type="scientific">Ceratopteris richardii</name>
    <name type="common">Triangle waterfern</name>
    <dbReference type="NCBI Taxonomy" id="49495"/>
    <lineage>
        <taxon>Eukaryota</taxon>
        <taxon>Viridiplantae</taxon>
        <taxon>Streptophyta</taxon>
        <taxon>Embryophyta</taxon>
        <taxon>Tracheophyta</taxon>
        <taxon>Polypodiopsida</taxon>
        <taxon>Polypodiidae</taxon>
        <taxon>Polypodiales</taxon>
        <taxon>Pteridineae</taxon>
        <taxon>Pteridaceae</taxon>
        <taxon>Parkerioideae</taxon>
        <taxon>Ceratopteris</taxon>
    </lineage>
</organism>
<dbReference type="InterPro" id="IPR036392">
    <property type="entry name" value="PLAT/LH2_dom_sf"/>
</dbReference>
<name>A0A8T2UAP5_CERRI</name>
<dbReference type="AlphaFoldDB" id="A0A8T2UAP5"/>
<evidence type="ECO:0000256" key="1">
    <source>
        <dbReference type="PROSITE-ProRule" id="PRU00152"/>
    </source>
</evidence>
<evidence type="ECO:0000313" key="4">
    <source>
        <dbReference type="EMBL" id="KAH7433341.1"/>
    </source>
</evidence>
<evidence type="ECO:0000256" key="2">
    <source>
        <dbReference type="SAM" id="SignalP"/>
    </source>
</evidence>
<dbReference type="PANTHER" id="PTHR31718">
    <property type="entry name" value="PLAT DOMAIN-CONTAINING PROTEIN"/>
    <property type="match status" value="1"/>
</dbReference>
<dbReference type="OMA" id="GAHKQCN"/>
<feature type="chain" id="PRO_5035883119" description="PLAT domain-containing protein" evidence="2">
    <location>
        <begin position="26"/>
        <end position="180"/>
    </location>
</feature>
<dbReference type="SUPFAM" id="SSF49723">
    <property type="entry name" value="Lipase/lipooxygenase domain (PLAT/LH2 domain)"/>
    <property type="match status" value="1"/>
</dbReference>
<dbReference type="InterPro" id="IPR001024">
    <property type="entry name" value="PLAT/LH2_dom"/>
</dbReference>
<dbReference type="Gene3D" id="2.60.60.20">
    <property type="entry name" value="PLAT/LH2 domain"/>
    <property type="match status" value="1"/>
</dbReference>
<feature type="domain" description="PLAT" evidence="3">
    <location>
        <begin position="28"/>
        <end position="156"/>
    </location>
</feature>